<reference evidence="4" key="1">
    <citation type="journal article" date="2019" name="Int. J. Syst. Evol. Microbiol.">
        <title>The Global Catalogue of Microorganisms (GCM) 10K type strain sequencing project: providing services to taxonomists for standard genome sequencing and annotation.</title>
        <authorList>
            <consortium name="The Broad Institute Genomics Platform"/>
            <consortium name="The Broad Institute Genome Sequencing Center for Infectious Disease"/>
            <person name="Wu L."/>
            <person name="Ma J."/>
        </authorList>
    </citation>
    <scope>NUCLEOTIDE SEQUENCE [LARGE SCALE GENOMIC DNA]</scope>
    <source>
        <strain evidence="4">CCUG 49560</strain>
    </source>
</reference>
<evidence type="ECO:0000313" key="4">
    <source>
        <dbReference type="Proteomes" id="UP001595891"/>
    </source>
</evidence>
<dbReference type="HAMAP" id="MF_01940">
    <property type="entry name" value="RNA_CPDase"/>
    <property type="match status" value="1"/>
</dbReference>
<comment type="function">
    <text evidence="2">Hydrolyzes RNA 2',3'-cyclic phosphodiester to an RNA 2'-phosphomonoester.</text>
</comment>
<comment type="caution">
    <text evidence="3">The sequence shown here is derived from an EMBL/GenBank/DDBJ whole genome shotgun (WGS) entry which is preliminary data.</text>
</comment>
<evidence type="ECO:0000313" key="3">
    <source>
        <dbReference type="EMBL" id="MFC4592152.1"/>
    </source>
</evidence>
<proteinExistence type="inferred from homology"/>
<name>A0ABV9ERS7_9ACTN</name>
<evidence type="ECO:0000256" key="1">
    <source>
        <dbReference type="ARBA" id="ARBA00022801"/>
    </source>
</evidence>
<feature type="short sequence motif" description="HXTX 1" evidence="2">
    <location>
        <begin position="40"/>
        <end position="43"/>
    </location>
</feature>
<protein>
    <recommendedName>
        <fullName evidence="2">RNA 2',3'-cyclic phosphodiesterase</fullName>
        <shortName evidence="2">RNA 2',3'-CPDase</shortName>
        <ecNumber evidence="2">3.1.4.58</ecNumber>
    </recommendedName>
</protein>
<dbReference type="RefSeq" id="WP_262847866.1">
    <property type="nucleotide sequence ID" value="NZ_JANZYP010000068.1"/>
</dbReference>
<sequence length="187" mass="19857">MRLFVALSPPPEGLAEVAEAVGSLGKDWPELRWVAPETWHVTMAFLGEVGEGVLPGLGVRLARAAARYPPMTLSFAAGGTFPAAARARVVWLGVAGGETTLSRLAASLAAGARRAGADHADRKPFHPHLTLARSRPRTGVDARPLIEGLSGFAGTPWLADSVHLMRSHLGPVVRYETLDSWRLTGRG</sequence>
<feature type="short sequence motif" description="HXTX 2" evidence="2">
    <location>
        <begin position="128"/>
        <end position="131"/>
    </location>
</feature>
<accession>A0ABV9ERS7</accession>
<dbReference type="Gene3D" id="3.90.1140.10">
    <property type="entry name" value="Cyclic phosphodiesterase"/>
    <property type="match status" value="1"/>
</dbReference>
<comment type="catalytic activity">
    <reaction evidence="2">
        <text>a 3'-end 2',3'-cyclophospho-ribonucleotide-RNA + H2O = a 3'-end 2'-phospho-ribonucleotide-RNA + H(+)</text>
        <dbReference type="Rhea" id="RHEA:11828"/>
        <dbReference type="Rhea" id="RHEA-COMP:10464"/>
        <dbReference type="Rhea" id="RHEA-COMP:17353"/>
        <dbReference type="ChEBI" id="CHEBI:15377"/>
        <dbReference type="ChEBI" id="CHEBI:15378"/>
        <dbReference type="ChEBI" id="CHEBI:83064"/>
        <dbReference type="ChEBI" id="CHEBI:173113"/>
        <dbReference type="EC" id="3.1.4.58"/>
    </reaction>
</comment>
<keyword evidence="4" id="KW-1185">Reference proteome</keyword>
<dbReference type="EMBL" id="JBHSFN010000042">
    <property type="protein sequence ID" value="MFC4592152.1"/>
    <property type="molecule type" value="Genomic_DNA"/>
</dbReference>
<comment type="similarity">
    <text evidence="2">Belongs to the 2H phosphoesterase superfamily. ThpR family.</text>
</comment>
<dbReference type="EC" id="3.1.4.58" evidence="2"/>
<organism evidence="3 4">
    <name type="scientific">Sphaerisporangium corydalis</name>
    <dbReference type="NCBI Taxonomy" id="1441875"/>
    <lineage>
        <taxon>Bacteria</taxon>
        <taxon>Bacillati</taxon>
        <taxon>Actinomycetota</taxon>
        <taxon>Actinomycetes</taxon>
        <taxon>Streptosporangiales</taxon>
        <taxon>Streptosporangiaceae</taxon>
        <taxon>Sphaerisporangium</taxon>
    </lineage>
</organism>
<dbReference type="NCBIfam" id="TIGR02258">
    <property type="entry name" value="2_5_ligase"/>
    <property type="match status" value="1"/>
</dbReference>
<dbReference type="Pfam" id="PF13563">
    <property type="entry name" value="2_5_RNA_ligase2"/>
    <property type="match status" value="1"/>
</dbReference>
<dbReference type="InterPro" id="IPR009097">
    <property type="entry name" value="Cyclic_Pdiesterase"/>
</dbReference>
<dbReference type="SUPFAM" id="SSF55144">
    <property type="entry name" value="LigT-like"/>
    <property type="match status" value="1"/>
</dbReference>
<keyword evidence="1 2" id="KW-0378">Hydrolase</keyword>
<dbReference type="PANTHER" id="PTHR35561">
    <property type="entry name" value="RNA 2',3'-CYCLIC PHOSPHODIESTERASE"/>
    <property type="match status" value="1"/>
</dbReference>
<evidence type="ECO:0000256" key="2">
    <source>
        <dbReference type="HAMAP-Rule" id="MF_01940"/>
    </source>
</evidence>
<dbReference type="PANTHER" id="PTHR35561:SF1">
    <property type="entry name" value="RNA 2',3'-CYCLIC PHOSPHODIESTERASE"/>
    <property type="match status" value="1"/>
</dbReference>
<dbReference type="Proteomes" id="UP001595891">
    <property type="component" value="Unassembled WGS sequence"/>
</dbReference>
<feature type="active site" description="Proton acceptor" evidence="2">
    <location>
        <position position="128"/>
    </location>
</feature>
<gene>
    <name evidence="3" type="primary">thpR</name>
    <name evidence="3" type="ORF">ACFO8L_39105</name>
</gene>
<dbReference type="InterPro" id="IPR004175">
    <property type="entry name" value="RNA_CPDase"/>
</dbReference>
<feature type="active site" description="Proton donor" evidence="2">
    <location>
        <position position="40"/>
    </location>
</feature>